<evidence type="ECO:0000256" key="6">
    <source>
        <dbReference type="SAM" id="Phobius"/>
    </source>
</evidence>
<name>A0ABY8QP67_9RHOB</name>
<dbReference type="RefSeq" id="WP_282302464.1">
    <property type="nucleotide sequence ID" value="NZ_CP124616.1"/>
</dbReference>
<gene>
    <name evidence="7" type="primary">lptF</name>
    <name evidence="7" type="ORF">QF118_11095</name>
</gene>
<organism evidence="7 8">
    <name type="scientific">Tropicibacter oceani</name>
    <dbReference type="NCBI Taxonomy" id="3058420"/>
    <lineage>
        <taxon>Bacteria</taxon>
        <taxon>Pseudomonadati</taxon>
        <taxon>Pseudomonadota</taxon>
        <taxon>Alphaproteobacteria</taxon>
        <taxon>Rhodobacterales</taxon>
        <taxon>Roseobacteraceae</taxon>
        <taxon>Tropicibacter</taxon>
    </lineage>
</organism>
<evidence type="ECO:0000313" key="7">
    <source>
        <dbReference type="EMBL" id="WGW05841.1"/>
    </source>
</evidence>
<dbReference type="Proteomes" id="UP001241605">
    <property type="component" value="Chromosome"/>
</dbReference>
<proteinExistence type="predicted"/>
<keyword evidence="5 6" id="KW-0472">Membrane</keyword>
<evidence type="ECO:0000256" key="2">
    <source>
        <dbReference type="ARBA" id="ARBA00022475"/>
    </source>
</evidence>
<feature type="transmembrane region" description="Helical" evidence="6">
    <location>
        <begin position="273"/>
        <end position="292"/>
    </location>
</feature>
<dbReference type="InterPro" id="IPR030922">
    <property type="entry name" value="LptF"/>
</dbReference>
<keyword evidence="8" id="KW-1185">Reference proteome</keyword>
<evidence type="ECO:0000313" key="8">
    <source>
        <dbReference type="Proteomes" id="UP001241605"/>
    </source>
</evidence>
<evidence type="ECO:0000256" key="3">
    <source>
        <dbReference type="ARBA" id="ARBA00022692"/>
    </source>
</evidence>
<feature type="transmembrane region" description="Helical" evidence="6">
    <location>
        <begin position="48"/>
        <end position="71"/>
    </location>
</feature>
<accession>A0ABY8QP67</accession>
<keyword evidence="3 6" id="KW-0812">Transmembrane</keyword>
<feature type="transmembrane region" description="Helical" evidence="6">
    <location>
        <begin position="92"/>
        <end position="115"/>
    </location>
</feature>
<dbReference type="EMBL" id="CP124616">
    <property type="protein sequence ID" value="WGW05841.1"/>
    <property type="molecule type" value="Genomic_DNA"/>
</dbReference>
<dbReference type="PANTHER" id="PTHR33529:SF6">
    <property type="entry name" value="YJGP_YJGQ FAMILY PERMEASE"/>
    <property type="match status" value="1"/>
</dbReference>
<sequence>MLSQLMVLFGFFSLVLVSVYWVNRAVVLFDRLIADGHSAGVFLEFSALSLPSVIALVLPMAGFASVVYVTNRLSGESELTVVQSVGFSPWRLARPVLVFGLIIGAMMAMLTHVLVPASLEQLKLREREISSSLSARLLREGTFLHPTKGVTFYIRDITETGELRDVLLSDRRQDGREITYTAETAYLLRDDAGPKLAMLSGMAQTLDLANNRLSTTNFADLTYDVSGLIAQSSRGRRKVEYIPTLELLTQTEAVALEANDKPGEVLEEAHLRFQGPILCVVAALIGFSGLMVGGYSRFGVTRQIIGAIFLLVLVKMVESAVTDPVRGDPALWPLVYLPSLVGFGIVLTLLWRAARPYRPRRRSAQVQAVTP</sequence>
<dbReference type="Pfam" id="PF03739">
    <property type="entry name" value="LptF_LptG"/>
    <property type="match status" value="1"/>
</dbReference>
<evidence type="ECO:0000256" key="5">
    <source>
        <dbReference type="ARBA" id="ARBA00023136"/>
    </source>
</evidence>
<keyword evidence="4 6" id="KW-1133">Transmembrane helix</keyword>
<evidence type="ECO:0000256" key="1">
    <source>
        <dbReference type="ARBA" id="ARBA00004651"/>
    </source>
</evidence>
<feature type="transmembrane region" description="Helical" evidence="6">
    <location>
        <begin position="304"/>
        <end position="322"/>
    </location>
</feature>
<reference evidence="7 8" key="1">
    <citation type="submission" date="2023-05" db="EMBL/GenBank/DDBJ databases">
        <title>YMD87, complete Genome.</title>
        <authorList>
            <person name="Zhang J."/>
            <person name="Xu X."/>
        </authorList>
    </citation>
    <scope>NUCLEOTIDE SEQUENCE [LARGE SCALE GENOMIC DNA]</scope>
    <source>
        <strain evidence="7 8">YMD87</strain>
    </source>
</reference>
<dbReference type="InterPro" id="IPR005495">
    <property type="entry name" value="LptG/LptF_permease"/>
</dbReference>
<protein>
    <submittedName>
        <fullName evidence="7">LPS export ABC transporter permease LptF</fullName>
    </submittedName>
</protein>
<dbReference type="PANTHER" id="PTHR33529">
    <property type="entry name" value="SLR0882 PROTEIN-RELATED"/>
    <property type="match status" value="1"/>
</dbReference>
<evidence type="ECO:0000256" key="4">
    <source>
        <dbReference type="ARBA" id="ARBA00022989"/>
    </source>
</evidence>
<keyword evidence="2" id="KW-1003">Cell membrane</keyword>
<dbReference type="NCBIfam" id="TIGR04407">
    <property type="entry name" value="LptF_YjgP"/>
    <property type="match status" value="1"/>
</dbReference>
<comment type="subcellular location">
    <subcellularLocation>
        <location evidence="1">Cell membrane</location>
        <topology evidence="1">Multi-pass membrane protein</topology>
    </subcellularLocation>
</comment>
<feature type="transmembrane region" description="Helical" evidence="6">
    <location>
        <begin position="334"/>
        <end position="354"/>
    </location>
</feature>